<dbReference type="KEGG" id="daw:HS1_001688"/>
<evidence type="ECO:0000256" key="3">
    <source>
        <dbReference type="ARBA" id="ARBA00022741"/>
    </source>
</evidence>
<dbReference type="PANTHER" id="PTHR24095:SF232">
    <property type="entry name" value="ACETYL-COENZYME A SYNTHETASE"/>
    <property type="match status" value="1"/>
</dbReference>
<sequence>MAEERIYEEFEHYLTPPSWKDRVWEIEEYKAFYEETIKDKENLEKWWAKWANELPWFKKWNKVLDDSNPPFYRWFVGGETNLAYLCLDRHIEEGRKNQLALIWEGEPWDEMIRRPKEIRKFTYYDLYRRSNRIAYALKEKLGVKRGEILTFYLPMIPELPLYMLAVQRLGAKHSIVYSGFSAFALAQRAMAAGSRIIVTADALYRNGKIIPLKEIVDEAIEICEEKGHKIEHVIMVKRTNRAAIPWIKKRDIWHHEFIRYISENARIEPVKLGSEDMSYILYTSGTTGAPKGAQHSIGGYAVGLYTTMKLIFDIKETDIYWCAADIGWVTGHSYIVYGPLITGTTTLMYEGAPTYPGPDRWWNIIERYGVNVFYTSPTAIRMLMKFPLDYVKKHDLSTIRIFHSVGEPINPEAFRWYYKNIGKENIVASSTWWMTETGQMLTGHFPGLGKIFPLKPGTNGYPLPGVKMEVLDEDGNPCKPGERGYFVITNPWPGMFMTLYQDDQRYIDVYWSKFSKDNKWRFYTGDFAVKDQDGYLWVLGRADDVLNIAGHRVGTAEVESAMVMHPAVAEAACVGKPHEIKGEVAFVFTVLKQGFVPSDELVGELRNHLRKTIGPIVASDATILLVDMVPKTRSGKIMRRLLKAVITGQKLGDVTTLEDESAIKEAEKAYEYLKTTLEREMA</sequence>
<dbReference type="SUPFAM" id="SSF56801">
    <property type="entry name" value="Acetyl-CoA synthetase-like"/>
    <property type="match status" value="1"/>
</dbReference>
<dbReference type="NCBIfam" id="NF001208">
    <property type="entry name" value="PRK00174.1"/>
    <property type="match status" value="1"/>
</dbReference>
<evidence type="ECO:0000313" key="11">
    <source>
        <dbReference type="Proteomes" id="UP000070560"/>
    </source>
</evidence>
<dbReference type="Pfam" id="PF00501">
    <property type="entry name" value="AMP-binding"/>
    <property type="match status" value="1"/>
</dbReference>
<dbReference type="InterPro" id="IPR025110">
    <property type="entry name" value="AMP-bd_C"/>
</dbReference>
<evidence type="ECO:0000259" key="8">
    <source>
        <dbReference type="Pfam" id="PF13193"/>
    </source>
</evidence>
<dbReference type="AlphaFoldDB" id="A0A7U4QLC8"/>
<dbReference type="InterPro" id="IPR020845">
    <property type="entry name" value="AMP-binding_CS"/>
</dbReference>
<dbReference type="GO" id="GO:0005524">
    <property type="term" value="F:ATP binding"/>
    <property type="evidence" value="ECO:0007669"/>
    <property type="project" value="UniProtKB-KW"/>
</dbReference>
<dbReference type="EC" id="6.2.1.1" evidence="6"/>
<dbReference type="FunFam" id="3.40.50.12780:FF:000001">
    <property type="entry name" value="Acetyl-coenzyme A synthetase"/>
    <property type="match status" value="1"/>
</dbReference>
<reference evidence="10 11" key="1">
    <citation type="submission" date="2015-10" db="EMBL/GenBank/DDBJ databases">
        <title>Candidatus Desulfofervidus auxilii, a hydrogenotrophic sulfate-reducing bacterium involved in the thermophilic anaerobic oxidation of methane.</title>
        <authorList>
            <person name="Krukenberg V."/>
            <person name="Richter M."/>
            <person name="Wegener G."/>
        </authorList>
    </citation>
    <scope>NUCLEOTIDE SEQUENCE [LARGE SCALE GENOMIC DNA]</scope>
    <source>
        <strain evidence="10 11">HS1</strain>
    </source>
</reference>
<dbReference type="Pfam" id="PF16177">
    <property type="entry name" value="ACAS_N"/>
    <property type="match status" value="1"/>
</dbReference>
<evidence type="ECO:0000256" key="5">
    <source>
        <dbReference type="ARBA" id="ARBA00022990"/>
    </source>
</evidence>
<evidence type="ECO:0000256" key="1">
    <source>
        <dbReference type="ARBA" id="ARBA00006432"/>
    </source>
</evidence>
<dbReference type="Pfam" id="PF13193">
    <property type="entry name" value="AMP-binding_C"/>
    <property type="match status" value="1"/>
</dbReference>
<evidence type="ECO:0000256" key="4">
    <source>
        <dbReference type="ARBA" id="ARBA00022840"/>
    </source>
</evidence>
<name>A0A7U4QLC8_DESA2</name>
<dbReference type="InterPro" id="IPR032387">
    <property type="entry name" value="ACAS_N"/>
</dbReference>
<protein>
    <recommendedName>
        <fullName evidence="6">Acetate--CoA ligase</fullName>
        <ecNumber evidence="6">6.2.1.1</ecNumber>
    </recommendedName>
</protein>
<feature type="domain" description="AMP-dependent synthetase/ligase" evidence="7">
    <location>
        <begin position="113"/>
        <end position="494"/>
    </location>
</feature>
<dbReference type="InterPro" id="IPR045851">
    <property type="entry name" value="AMP-bd_C_sf"/>
</dbReference>
<gene>
    <name evidence="10" type="ORF">HS1_001688</name>
</gene>
<keyword evidence="4" id="KW-0067">ATP-binding</keyword>
<dbReference type="OrthoDB" id="9801302at2"/>
<feature type="domain" description="AMP-binding enzyme C-terminal" evidence="8">
    <location>
        <begin position="557"/>
        <end position="636"/>
    </location>
</feature>
<dbReference type="GO" id="GO:0019427">
    <property type="term" value="P:acetyl-CoA biosynthetic process from acetate"/>
    <property type="evidence" value="ECO:0007669"/>
    <property type="project" value="UniProtKB-UniRule"/>
</dbReference>
<evidence type="ECO:0000259" key="7">
    <source>
        <dbReference type="Pfam" id="PF00501"/>
    </source>
</evidence>
<dbReference type="InterPro" id="IPR000873">
    <property type="entry name" value="AMP-dep_synth/lig_dom"/>
</dbReference>
<keyword evidence="5" id="KW-0007">Acetylation</keyword>
<feature type="domain" description="Acetyl-coenzyme A synthetase N-terminal" evidence="9">
    <location>
        <begin position="29"/>
        <end position="86"/>
    </location>
</feature>
<evidence type="ECO:0000256" key="2">
    <source>
        <dbReference type="ARBA" id="ARBA00022598"/>
    </source>
</evidence>
<evidence type="ECO:0000313" key="10">
    <source>
        <dbReference type="EMBL" id="AMM41482.1"/>
    </source>
</evidence>
<proteinExistence type="inferred from homology"/>
<dbReference type="RefSeq" id="WP_066063902.1">
    <property type="nucleotide sequence ID" value="NZ_CP013015.1"/>
</dbReference>
<dbReference type="Gene3D" id="3.40.50.12780">
    <property type="entry name" value="N-terminal domain of ligase-like"/>
    <property type="match status" value="1"/>
</dbReference>
<keyword evidence="3" id="KW-0547">Nucleotide-binding</keyword>
<comment type="similarity">
    <text evidence="1">Belongs to the ATP-dependent AMP-binding enzyme family.</text>
</comment>
<organism evidence="10 11">
    <name type="scientific">Desulfofervidus auxilii</name>
    <dbReference type="NCBI Taxonomy" id="1621989"/>
    <lineage>
        <taxon>Bacteria</taxon>
        <taxon>Pseudomonadati</taxon>
        <taxon>Thermodesulfobacteriota</taxon>
        <taxon>Candidatus Desulfofervidia</taxon>
        <taxon>Candidatus Desulfofervidales</taxon>
        <taxon>Candidatus Desulfofervidaceae</taxon>
        <taxon>Candidatus Desulfofervidus</taxon>
    </lineage>
</organism>
<keyword evidence="2" id="KW-0436">Ligase</keyword>
<dbReference type="GO" id="GO:0003987">
    <property type="term" value="F:acetate-CoA ligase activity"/>
    <property type="evidence" value="ECO:0007669"/>
    <property type="project" value="UniProtKB-UniRule"/>
</dbReference>
<keyword evidence="11" id="KW-1185">Reference proteome</keyword>
<dbReference type="Gene3D" id="3.30.300.30">
    <property type="match status" value="1"/>
</dbReference>
<evidence type="ECO:0000259" key="9">
    <source>
        <dbReference type="Pfam" id="PF16177"/>
    </source>
</evidence>
<dbReference type="EMBL" id="CP013015">
    <property type="protein sequence ID" value="AMM41482.1"/>
    <property type="molecule type" value="Genomic_DNA"/>
</dbReference>
<dbReference type="GO" id="GO:0016208">
    <property type="term" value="F:AMP binding"/>
    <property type="evidence" value="ECO:0007669"/>
    <property type="project" value="InterPro"/>
</dbReference>
<dbReference type="InterPro" id="IPR011904">
    <property type="entry name" value="Ac_CoA_lig"/>
</dbReference>
<evidence type="ECO:0000256" key="6">
    <source>
        <dbReference type="NCBIfam" id="TIGR02188"/>
    </source>
</evidence>
<dbReference type="PANTHER" id="PTHR24095">
    <property type="entry name" value="ACETYL-COENZYME A SYNTHETASE"/>
    <property type="match status" value="1"/>
</dbReference>
<dbReference type="Proteomes" id="UP000070560">
    <property type="component" value="Chromosome"/>
</dbReference>
<dbReference type="NCBIfam" id="TIGR02188">
    <property type="entry name" value="Ac_CoA_lig_AcsA"/>
    <property type="match status" value="1"/>
</dbReference>
<dbReference type="InterPro" id="IPR042099">
    <property type="entry name" value="ANL_N_sf"/>
</dbReference>
<accession>A0A7U4QLC8</accession>
<dbReference type="PROSITE" id="PS00455">
    <property type="entry name" value="AMP_BINDING"/>
    <property type="match status" value="1"/>
</dbReference>